<dbReference type="WBParaSite" id="SPAL_0001386300.1">
    <property type="protein sequence ID" value="SPAL_0001386300.1"/>
    <property type="gene ID" value="SPAL_0001386300"/>
</dbReference>
<proteinExistence type="predicted"/>
<protein>
    <submittedName>
        <fullName evidence="3">Uncharacterized protein</fullName>
    </submittedName>
</protein>
<name>A0A0N5C7E9_STREA</name>
<feature type="chain" id="PRO_5005895529" evidence="1">
    <location>
        <begin position="24"/>
        <end position="145"/>
    </location>
</feature>
<feature type="signal peptide" evidence="1">
    <location>
        <begin position="1"/>
        <end position="23"/>
    </location>
</feature>
<accession>A0A0N5C7E9</accession>
<organism evidence="2 3">
    <name type="scientific">Strongyloides papillosus</name>
    <name type="common">Intestinal threadworm</name>
    <dbReference type="NCBI Taxonomy" id="174720"/>
    <lineage>
        <taxon>Eukaryota</taxon>
        <taxon>Metazoa</taxon>
        <taxon>Ecdysozoa</taxon>
        <taxon>Nematoda</taxon>
        <taxon>Chromadorea</taxon>
        <taxon>Rhabditida</taxon>
        <taxon>Tylenchina</taxon>
        <taxon>Panagrolaimomorpha</taxon>
        <taxon>Strongyloidoidea</taxon>
        <taxon>Strongyloididae</taxon>
        <taxon>Strongyloides</taxon>
    </lineage>
</organism>
<sequence length="145" mass="16484">MRILILQLLLYIVLLLCTIIINGLPHINGQKNDKIRCINACTIKNNDMIKGEDKICLNPIYRQKSCFADITLGCYNGIASLISNDVVVEERYIQGCFTRRNRRSSNGGNGISKNDNGRLRIIHKEIKNFNFQSNVTSCYTELCNL</sequence>
<reference evidence="3" key="1">
    <citation type="submission" date="2017-02" db="UniProtKB">
        <authorList>
            <consortium name="WormBaseParasite"/>
        </authorList>
    </citation>
    <scope>IDENTIFICATION</scope>
</reference>
<evidence type="ECO:0000313" key="2">
    <source>
        <dbReference type="Proteomes" id="UP000046392"/>
    </source>
</evidence>
<keyword evidence="1" id="KW-0732">Signal</keyword>
<dbReference type="Proteomes" id="UP000046392">
    <property type="component" value="Unplaced"/>
</dbReference>
<evidence type="ECO:0000313" key="3">
    <source>
        <dbReference type="WBParaSite" id="SPAL_0001386300.1"/>
    </source>
</evidence>
<dbReference type="AlphaFoldDB" id="A0A0N5C7E9"/>
<keyword evidence="2" id="KW-1185">Reference proteome</keyword>
<evidence type="ECO:0000256" key="1">
    <source>
        <dbReference type="SAM" id="SignalP"/>
    </source>
</evidence>